<comment type="caution">
    <text evidence="2">The sequence shown here is derived from an EMBL/GenBank/DDBJ whole genome shotgun (WGS) entry which is preliminary data.</text>
</comment>
<dbReference type="Proteomes" id="UP000475249">
    <property type="component" value="Unassembled WGS sequence"/>
</dbReference>
<feature type="transmembrane region" description="Helical" evidence="1">
    <location>
        <begin position="42"/>
        <end position="63"/>
    </location>
</feature>
<organism evidence="2 3">
    <name type="scientific">Poritiphilus flavus</name>
    <dbReference type="NCBI Taxonomy" id="2697053"/>
    <lineage>
        <taxon>Bacteria</taxon>
        <taxon>Pseudomonadati</taxon>
        <taxon>Bacteroidota</taxon>
        <taxon>Flavobacteriia</taxon>
        <taxon>Flavobacteriales</taxon>
        <taxon>Flavobacteriaceae</taxon>
        <taxon>Poritiphilus</taxon>
    </lineage>
</organism>
<protein>
    <submittedName>
        <fullName evidence="2">Uncharacterized protein</fullName>
    </submittedName>
</protein>
<feature type="transmembrane region" description="Helical" evidence="1">
    <location>
        <begin position="263"/>
        <end position="280"/>
    </location>
</feature>
<gene>
    <name evidence="2" type="ORF">GTQ38_03050</name>
</gene>
<evidence type="ECO:0000313" key="2">
    <source>
        <dbReference type="EMBL" id="NAS10964.1"/>
    </source>
</evidence>
<keyword evidence="1" id="KW-1133">Transmembrane helix</keyword>
<dbReference type="AlphaFoldDB" id="A0A6L9E8I6"/>
<keyword evidence="1" id="KW-0472">Membrane</keyword>
<feature type="transmembrane region" description="Helical" evidence="1">
    <location>
        <begin position="205"/>
        <end position="227"/>
    </location>
</feature>
<feature type="transmembrane region" description="Helical" evidence="1">
    <location>
        <begin position="126"/>
        <end position="153"/>
    </location>
</feature>
<evidence type="ECO:0000256" key="1">
    <source>
        <dbReference type="SAM" id="Phobius"/>
    </source>
</evidence>
<evidence type="ECO:0000313" key="3">
    <source>
        <dbReference type="Proteomes" id="UP000475249"/>
    </source>
</evidence>
<reference evidence="2 3" key="1">
    <citation type="submission" date="2020-01" db="EMBL/GenBank/DDBJ databases">
        <title>Bacteria diversity of Porities sp.</title>
        <authorList>
            <person name="Wang G."/>
        </authorList>
    </citation>
    <scope>NUCLEOTIDE SEQUENCE [LARGE SCALE GENOMIC DNA]</scope>
    <source>
        <strain evidence="2 3">R33</strain>
    </source>
</reference>
<proteinExistence type="predicted"/>
<feature type="transmembrane region" description="Helical" evidence="1">
    <location>
        <begin position="292"/>
        <end position="310"/>
    </location>
</feature>
<feature type="transmembrane region" description="Helical" evidence="1">
    <location>
        <begin position="75"/>
        <end position="106"/>
    </location>
</feature>
<keyword evidence="1" id="KW-0812">Transmembrane</keyword>
<accession>A0A6L9E8I6</accession>
<dbReference type="EMBL" id="WXYO01000001">
    <property type="protein sequence ID" value="NAS10964.1"/>
    <property type="molecule type" value="Genomic_DNA"/>
</dbReference>
<keyword evidence="3" id="KW-1185">Reference proteome</keyword>
<feature type="transmembrane region" description="Helical" evidence="1">
    <location>
        <begin position="239"/>
        <end position="257"/>
    </location>
</feature>
<dbReference type="InterPro" id="IPR045625">
    <property type="entry name" value="DUF6427"/>
</dbReference>
<feature type="transmembrane region" description="Helical" evidence="1">
    <location>
        <begin position="12"/>
        <end position="30"/>
    </location>
</feature>
<dbReference type="RefSeq" id="WP_161433840.1">
    <property type="nucleotide sequence ID" value="NZ_WXYO01000001.1"/>
</dbReference>
<sequence length="312" mass="35404">MISNTFGNTKPVNFIILLSFLFLFYWTLHLGLFQKRYGLEEFALQLCVCAVLLFSIFVVDFIVKRNQITGTNAFTMLYFTMLIVVFPEVLMDNNGILSTFFLLLALRRLISLKSLKSIKLKLFDATLWIGVASLFYDWALLFVILVFVGIYFYEPKNFKNWLVPLIALFTVGAISWGFLILVGYTDFLTSHYRFSVNFETDYFGSWGNLAKLIGYTVCTILAGLFAFVRLGKLGLGRIITMRLVAIALILGLVVTVLKTGQDTYPILLTFFPASVLLTKYVEVIKKVNLQEIVLISSVLLPFIIFLAGLISK</sequence>
<name>A0A6L9E8I6_9FLAO</name>
<dbReference type="Pfam" id="PF19992">
    <property type="entry name" value="DUF6427"/>
    <property type="match status" value="1"/>
</dbReference>
<feature type="transmembrane region" description="Helical" evidence="1">
    <location>
        <begin position="165"/>
        <end position="185"/>
    </location>
</feature>